<feature type="signal peptide" evidence="2">
    <location>
        <begin position="1"/>
        <end position="18"/>
    </location>
</feature>
<keyword evidence="2" id="KW-0732">Signal</keyword>
<evidence type="ECO:0000256" key="1">
    <source>
        <dbReference type="SAM" id="MobiDB-lite"/>
    </source>
</evidence>
<dbReference type="Proteomes" id="UP000077115">
    <property type="component" value="Unassembled WGS sequence"/>
</dbReference>
<dbReference type="EMBL" id="DS022311">
    <property type="protein sequence ID" value="OAJ43927.1"/>
    <property type="molecule type" value="Genomic_DNA"/>
</dbReference>
<accession>A0A177WV42</accession>
<sequence>MKLSAIFLSVLLASAASGTYIKPSSTPALVSTTPCTDEIHSSQTPKPMAAKSETSPCLDETPKATLTTTFFSHGTTPCSTPTPELTGSYTPAGVPQTKLEAIVTPTPTSTPLSNYDQDVPIAASANSIEFSFLAVMAALTAAILA</sequence>
<reference evidence="3 4" key="1">
    <citation type="submission" date="2006-10" db="EMBL/GenBank/DDBJ databases">
        <title>The Genome Sequence of Batrachochytrium dendrobatidis JEL423.</title>
        <authorList>
            <consortium name="The Broad Institute Genome Sequencing Platform"/>
            <person name="Birren B."/>
            <person name="Lander E."/>
            <person name="Galagan J."/>
            <person name="Cuomo C."/>
            <person name="Devon K."/>
            <person name="Jaffe D."/>
            <person name="Butler J."/>
            <person name="Alvarez P."/>
            <person name="Gnerre S."/>
            <person name="Grabherr M."/>
            <person name="Kleber M."/>
            <person name="Mauceli E."/>
            <person name="Brockman W."/>
            <person name="Young S."/>
            <person name="LaButti K."/>
            <person name="Sykes S."/>
            <person name="DeCaprio D."/>
            <person name="Crawford M."/>
            <person name="Koehrsen M."/>
            <person name="Engels R."/>
            <person name="Montgomery P."/>
            <person name="Pearson M."/>
            <person name="Howarth C."/>
            <person name="Larson L."/>
            <person name="White J."/>
            <person name="O'Leary S."/>
            <person name="Kodira C."/>
            <person name="Zeng Q."/>
            <person name="Yandava C."/>
            <person name="Alvarado L."/>
            <person name="Longcore J."/>
            <person name="James T."/>
        </authorList>
    </citation>
    <scope>NUCLEOTIDE SEQUENCE [LARGE SCALE GENOMIC DNA]</scope>
    <source>
        <strain evidence="3 4">JEL423</strain>
    </source>
</reference>
<feature type="compositionally biased region" description="Polar residues" evidence="1">
    <location>
        <begin position="31"/>
        <end position="45"/>
    </location>
</feature>
<evidence type="ECO:0000313" key="4">
    <source>
        <dbReference type="Proteomes" id="UP000077115"/>
    </source>
</evidence>
<name>A0A177WV42_BATDL</name>
<reference evidence="3 4" key="2">
    <citation type="submission" date="2016-05" db="EMBL/GenBank/DDBJ databases">
        <title>Lineage-specific infection strategies underlie the spectrum of fungal disease in amphibians.</title>
        <authorList>
            <person name="Cuomo C.A."/>
            <person name="Farrer R.A."/>
            <person name="James T."/>
            <person name="Longcore J."/>
            <person name="Birren B."/>
        </authorList>
    </citation>
    <scope>NUCLEOTIDE SEQUENCE [LARGE SCALE GENOMIC DNA]</scope>
    <source>
        <strain evidence="3 4">JEL423</strain>
    </source>
</reference>
<dbReference type="VEuPathDB" id="FungiDB:BDEG_27239"/>
<feature type="chain" id="PRO_5008077990" evidence="2">
    <location>
        <begin position="19"/>
        <end position="145"/>
    </location>
</feature>
<gene>
    <name evidence="3" type="ORF">BDEG_27239</name>
</gene>
<feature type="region of interest" description="Disordered" evidence="1">
    <location>
        <begin position="31"/>
        <end position="57"/>
    </location>
</feature>
<dbReference type="AlphaFoldDB" id="A0A177WV42"/>
<protein>
    <submittedName>
        <fullName evidence="3">Uncharacterized protein</fullName>
    </submittedName>
</protein>
<evidence type="ECO:0000256" key="2">
    <source>
        <dbReference type="SAM" id="SignalP"/>
    </source>
</evidence>
<proteinExistence type="predicted"/>
<organism evidence="3 4">
    <name type="scientific">Batrachochytrium dendrobatidis (strain JEL423)</name>
    <dbReference type="NCBI Taxonomy" id="403673"/>
    <lineage>
        <taxon>Eukaryota</taxon>
        <taxon>Fungi</taxon>
        <taxon>Fungi incertae sedis</taxon>
        <taxon>Chytridiomycota</taxon>
        <taxon>Chytridiomycota incertae sedis</taxon>
        <taxon>Chytridiomycetes</taxon>
        <taxon>Rhizophydiales</taxon>
        <taxon>Rhizophydiales incertae sedis</taxon>
        <taxon>Batrachochytrium</taxon>
    </lineage>
</organism>
<evidence type="ECO:0000313" key="3">
    <source>
        <dbReference type="EMBL" id="OAJ43927.1"/>
    </source>
</evidence>